<proteinExistence type="inferred from homology"/>
<dbReference type="PANTHER" id="PTHR11064">
    <property type="entry name" value="CCAAT-BINDING TRANSCRIPTION FACTOR-RELATED"/>
    <property type="match status" value="1"/>
</dbReference>
<sequence length="311" mass="32593">MSAQAGPGPSSSAYLQAQKQSGNHDVTINPALTAGNGGTPANNNPGTVLAPIGGTAETLALGEPNTFTDAQLEEFKEQDRYLPIANVGRIMKNALPSNAKIAKEAKECVQECVSEFISFLSSEAADKVGTDKRKTINGEDILYAMTALGFDNYQEAGRVYLAKYRNYINEHPHRPSHHERTVPPSAQTSNRNTPLQTPTITDDLLDPSSFLNQSPDEGFPGNFNAFVNDDADGPGDEDDEEDEDRAGSGLPDESNASGKGKPRKAPVGKKAAGGGAKRKAGATGTGPPEKKAKTKGPGAAATTAGKKGSKK</sequence>
<gene>
    <name evidence="7" type="ORF">FFLO_01329</name>
</gene>
<feature type="compositionally biased region" description="Basic and acidic residues" evidence="5">
    <location>
        <begin position="171"/>
        <end position="181"/>
    </location>
</feature>
<evidence type="ECO:0000313" key="7">
    <source>
        <dbReference type="EMBL" id="KAG7566950.1"/>
    </source>
</evidence>
<dbReference type="AlphaFoldDB" id="A0A8K0NSI5"/>
<keyword evidence="2" id="KW-0805">Transcription regulation</keyword>
<feature type="region of interest" description="Disordered" evidence="5">
    <location>
        <begin position="1"/>
        <end position="43"/>
    </location>
</feature>
<evidence type="ECO:0000256" key="2">
    <source>
        <dbReference type="ARBA" id="ARBA00023015"/>
    </source>
</evidence>
<protein>
    <recommendedName>
        <fullName evidence="6">Transcription factor CBF/NF-Y/archaeal histone domain-containing protein</fullName>
    </recommendedName>
</protein>
<keyword evidence="8" id="KW-1185">Reference proteome</keyword>
<evidence type="ECO:0000256" key="4">
    <source>
        <dbReference type="ARBA" id="ARBA00023163"/>
    </source>
</evidence>
<dbReference type="GO" id="GO:0046982">
    <property type="term" value="F:protein heterodimerization activity"/>
    <property type="evidence" value="ECO:0007669"/>
    <property type="project" value="InterPro"/>
</dbReference>
<feature type="compositionally biased region" description="Low complexity" evidence="5">
    <location>
        <begin position="1"/>
        <end position="13"/>
    </location>
</feature>
<comment type="caution">
    <text evidence="7">The sequence shown here is derived from an EMBL/GenBank/DDBJ whole genome shotgun (WGS) entry which is preliminary data.</text>
</comment>
<feature type="compositionally biased region" description="Low complexity" evidence="5">
    <location>
        <begin position="30"/>
        <end position="43"/>
    </location>
</feature>
<accession>A0A8K0NSI5</accession>
<dbReference type="InterPro" id="IPR009072">
    <property type="entry name" value="Histone-fold"/>
</dbReference>
<name>A0A8K0NSI5_9TREE</name>
<dbReference type="EMBL" id="JABELV010000018">
    <property type="protein sequence ID" value="KAG7566950.1"/>
    <property type="molecule type" value="Genomic_DNA"/>
</dbReference>
<dbReference type="GO" id="GO:0001228">
    <property type="term" value="F:DNA-binding transcription activator activity, RNA polymerase II-specific"/>
    <property type="evidence" value="ECO:0007669"/>
    <property type="project" value="InterPro"/>
</dbReference>
<evidence type="ECO:0000259" key="6">
    <source>
        <dbReference type="Pfam" id="PF00808"/>
    </source>
</evidence>
<feature type="compositionally biased region" description="Polar residues" evidence="5">
    <location>
        <begin position="14"/>
        <end position="26"/>
    </location>
</feature>
<organism evidence="7 8">
    <name type="scientific">Filobasidium floriforme</name>
    <dbReference type="NCBI Taxonomy" id="5210"/>
    <lineage>
        <taxon>Eukaryota</taxon>
        <taxon>Fungi</taxon>
        <taxon>Dikarya</taxon>
        <taxon>Basidiomycota</taxon>
        <taxon>Agaricomycotina</taxon>
        <taxon>Tremellomycetes</taxon>
        <taxon>Filobasidiales</taxon>
        <taxon>Filobasidiaceae</taxon>
        <taxon>Filobasidium</taxon>
    </lineage>
</organism>
<keyword evidence="3" id="KW-0238">DNA-binding</keyword>
<dbReference type="Pfam" id="PF00808">
    <property type="entry name" value="CBFD_NFYB_HMF"/>
    <property type="match status" value="1"/>
</dbReference>
<dbReference type="GO" id="GO:0016602">
    <property type="term" value="C:CCAAT-binding factor complex"/>
    <property type="evidence" value="ECO:0007669"/>
    <property type="project" value="InterPro"/>
</dbReference>
<dbReference type="InterPro" id="IPR003958">
    <property type="entry name" value="CBFA_NFYB_domain"/>
</dbReference>
<feature type="region of interest" description="Disordered" evidence="5">
    <location>
        <begin position="171"/>
        <end position="311"/>
    </location>
</feature>
<dbReference type="SUPFAM" id="SSF47113">
    <property type="entry name" value="Histone-fold"/>
    <property type="match status" value="1"/>
</dbReference>
<dbReference type="Proteomes" id="UP000812966">
    <property type="component" value="Unassembled WGS sequence"/>
</dbReference>
<reference evidence="7" key="1">
    <citation type="submission" date="2020-04" db="EMBL/GenBank/DDBJ databases">
        <title>Analysis of mating type loci in Filobasidium floriforme.</title>
        <authorList>
            <person name="Nowrousian M."/>
        </authorList>
    </citation>
    <scope>NUCLEOTIDE SEQUENCE</scope>
    <source>
        <strain evidence="7">CBS 6242</strain>
    </source>
</reference>
<feature type="compositionally biased region" description="Acidic residues" evidence="5">
    <location>
        <begin position="229"/>
        <end position="244"/>
    </location>
</feature>
<feature type="domain" description="Transcription factor CBF/NF-Y/archaeal histone" evidence="6">
    <location>
        <begin position="81"/>
        <end position="145"/>
    </location>
</feature>
<dbReference type="GO" id="GO:0000978">
    <property type="term" value="F:RNA polymerase II cis-regulatory region sequence-specific DNA binding"/>
    <property type="evidence" value="ECO:0007669"/>
    <property type="project" value="TreeGrafter"/>
</dbReference>
<evidence type="ECO:0000256" key="1">
    <source>
        <dbReference type="ARBA" id="ARBA00009053"/>
    </source>
</evidence>
<dbReference type="PANTHER" id="PTHR11064:SF9">
    <property type="entry name" value="NUCLEAR TRANSCRIPTION FACTOR Y SUBUNIT BETA"/>
    <property type="match status" value="1"/>
</dbReference>
<evidence type="ECO:0000256" key="5">
    <source>
        <dbReference type="SAM" id="MobiDB-lite"/>
    </source>
</evidence>
<dbReference type="Gene3D" id="1.10.20.10">
    <property type="entry name" value="Histone, subunit A"/>
    <property type="match status" value="1"/>
</dbReference>
<dbReference type="PRINTS" id="PR00615">
    <property type="entry name" value="CCAATSUBUNTA"/>
</dbReference>
<feature type="compositionally biased region" description="Polar residues" evidence="5">
    <location>
        <begin position="184"/>
        <end position="200"/>
    </location>
</feature>
<dbReference type="CDD" id="cd22907">
    <property type="entry name" value="HFD_NFYB"/>
    <property type="match status" value="1"/>
</dbReference>
<dbReference type="InterPro" id="IPR027113">
    <property type="entry name" value="Transc_fact_NFYB/HAP3"/>
</dbReference>
<keyword evidence="4" id="KW-0804">Transcription</keyword>
<comment type="similarity">
    <text evidence="1">Belongs to the NFYB/HAP3 subunit family.</text>
</comment>
<evidence type="ECO:0000256" key="3">
    <source>
        <dbReference type="ARBA" id="ARBA00023125"/>
    </source>
</evidence>
<feature type="compositionally biased region" description="Low complexity" evidence="5">
    <location>
        <begin position="295"/>
        <end position="311"/>
    </location>
</feature>
<evidence type="ECO:0000313" key="8">
    <source>
        <dbReference type="Proteomes" id="UP000812966"/>
    </source>
</evidence>